<gene>
    <name evidence="1" type="primary">pspA_4</name>
    <name evidence="1" type="ORF">SDC9_24276</name>
</gene>
<protein>
    <submittedName>
        <fullName evidence="1">Phosphoserine phosphatase 1</fullName>
        <ecNumber evidence="1">3.1.3.3</ecNumber>
    </submittedName>
</protein>
<dbReference type="InterPro" id="IPR050275">
    <property type="entry name" value="PGM_Phosphatase"/>
</dbReference>
<comment type="caution">
    <text evidence="1">The sequence shown here is derived from an EMBL/GenBank/DDBJ whole genome shotgun (WGS) entry which is preliminary data.</text>
</comment>
<keyword evidence="1" id="KW-0378">Hydrolase</keyword>
<dbReference type="SUPFAM" id="SSF53254">
    <property type="entry name" value="Phosphoglycerate mutase-like"/>
    <property type="match status" value="1"/>
</dbReference>
<dbReference type="GO" id="GO:0016791">
    <property type="term" value="F:phosphatase activity"/>
    <property type="evidence" value="ECO:0007669"/>
    <property type="project" value="TreeGrafter"/>
</dbReference>
<name>A0A644UHV0_9ZZZZ</name>
<accession>A0A644UHV0</accession>
<dbReference type="CDD" id="cd07067">
    <property type="entry name" value="HP_PGM_like"/>
    <property type="match status" value="1"/>
</dbReference>
<dbReference type="InterPro" id="IPR013078">
    <property type="entry name" value="His_Pase_superF_clade-1"/>
</dbReference>
<dbReference type="EMBL" id="VSSQ01000116">
    <property type="protein sequence ID" value="MPL78412.1"/>
    <property type="molecule type" value="Genomic_DNA"/>
</dbReference>
<dbReference type="PANTHER" id="PTHR48100:SF1">
    <property type="entry name" value="HISTIDINE PHOSPHATASE FAMILY PROTEIN-RELATED"/>
    <property type="match status" value="1"/>
</dbReference>
<dbReference type="PANTHER" id="PTHR48100">
    <property type="entry name" value="BROAD-SPECIFICITY PHOSPHATASE YOR283W-RELATED"/>
    <property type="match status" value="1"/>
</dbReference>
<dbReference type="SMART" id="SM00855">
    <property type="entry name" value="PGAM"/>
    <property type="match status" value="1"/>
</dbReference>
<dbReference type="AlphaFoldDB" id="A0A644UHV0"/>
<dbReference type="Pfam" id="PF00300">
    <property type="entry name" value="His_Phos_1"/>
    <property type="match status" value="1"/>
</dbReference>
<organism evidence="1">
    <name type="scientific">bioreactor metagenome</name>
    <dbReference type="NCBI Taxonomy" id="1076179"/>
    <lineage>
        <taxon>unclassified sequences</taxon>
        <taxon>metagenomes</taxon>
        <taxon>ecological metagenomes</taxon>
    </lineage>
</organism>
<sequence>MIILVRHGEATHHTEHLTGGWTDSELTERGRQQMQNLAEILVKEFAGHSVPAIFSSDLQRANASANIISLALGGNNVQAKKFLREKNNGKAAGLTEEEARKYYRRPSSEKELDHANYDGGETRREFYHRTVKGFNDIITAGENIIIVAHKGTIQNIVFSWIGMDIAEVSDKNFSIDVKPASISILGVNKWQEHALFLLNDTSYLQRNGSLDIFNYKFAWR</sequence>
<evidence type="ECO:0000313" key="1">
    <source>
        <dbReference type="EMBL" id="MPL78412.1"/>
    </source>
</evidence>
<proteinExistence type="predicted"/>
<dbReference type="EC" id="3.1.3.3" evidence="1"/>
<dbReference type="InterPro" id="IPR029033">
    <property type="entry name" value="His_PPase_superfam"/>
</dbReference>
<reference evidence="1" key="1">
    <citation type="submission" date="2019-08" db="EMBL/GenBank/DDBJ databases">
        <authorList>
            <person name="Kucharzyk K."/>
            <person name="Murdoch R.W."/>
            <person name="Higgins S."/>
            <person name="Loffler F."/>
        </authorList>
    </citation>
    <scope>NUCLEOTIDE SEQUENCE</scope>
</reference>
<dbReference type="Gene3D" id="3.40.50.1240">
    <property type="entry name" value="Phosphoglycerate mutase-like"/>
    <property type="match status" value="1"/>
</dbReference>
<dbReference type="GO" id="GO:0005737">
    <property type="term" value="C:cytoplasm"/>
    <property type="evidence" value="ECO:0007669"/>
    <property type="project" value="TreeGrafter"/>
</dbReference>